<gene>
    <name evidence="3" type="ORF">H8717_03815</name>
</gene>
<keyword evidence="4" id="KW-1185">Reference proteome</keyword>
<dbReference type="SMART" id="SM00422">
    <property type="entry name" value="HTH_MERR"/>
    <property type="match status" value="1"/>
</dbReference>
<name>A0ABR7NGK8_9FIRM</name>
<evidence type="ECO:0000259" key="2">
    <source>
        <dbReference type="PROSITE" id="PS50937"/>
    </source>
</evidence>
<evidence type="ECO:0000313" key="3">
    <source>
        <dbReference type="EMBL" id="MBC8575540.1"/>
    </source>
</evidence>
<dbReference type="Pfam" id="PF13411">
    <property type="entry name" value="MerR_1"/>
    <property type="match status" value="1"/>
</dbReference>
<dbReference type="RefSeq" id="WP_262399164.1">
    <property type="nucleotide sequence ID" value="NZ_JACRTB010000005.1"/>
</dbReference>
<dbReference type="Gene3D" id="1.10.1660.10">
    <property type="match status" value="1"/>
</dbReference>
<dbReference type="PANTHER" id="PTHR30204">
    <property type="entry name" value="REDOX-CYCLING DRUG-SENSING TRANSCRIPTIONAL ACTIVATOR SOXR"/>
    <property type="match status" value="1"/>
</dbReference>
<dbReference type="SUPFAM" id="SSF46955">
    <property type="entry name" value="Putative DNA-binding domain"/>
    <property type="match status" value="1"/>
</dbReference>
<protein>
    <submittedName>
        <fullName evidence="3">MerR family transcriptional regulator</fullName>
    </submittedName>
</protein>
<organism evidence="3 4">
    <name type="scientific">Yanshouia hominis</name>
    <dbReference type="NCBI Taxonomy" id="2763673"/>
    <lineage>
        <taxon>Bacteria</taxon>
        <taxon>Bacillati</taxon>
        <taxon>Bacillota</taxon>
        <taxon>Clostridia</taxon>
        <taxon>Eubacteriales</taxon>
        <taxon>Oscillospiraceae</taxon>
        <taxon>Yanshouia</taxon>
    </lineage>
</organism>
<dbReference type="InterPro" id="IPR047057">
    <property type="entry name" value="MerR_fam"/>
</dbReference>
<dbReference type="PROSITE" id="PS50937">
    <property type="entry name" value="HTH_MERR_2"/>
    <property type="match status" value="1"/>
</dbReference>
<dbReference type="EMBL" id="JACRTB010000005">
    <property type="protein sequence ID" value="MBC8575540.1"/>
    <property type="molecule type" value="Genomic_DNA"/>
</dbReference>
<dbReference type="Proteomes" id="UP000658131">
    <property type="component" value="Unassembled WGS sequence"/>
</dbReference>
<dbReference type="InterPro" id="IPR000551">
    <property type="entry name" value="MerR-type_HTH_dom"/>
</dbReference>
<keyword evidence="1" id="KW-0238">DNA-binding</keyword>
<evidence type="ECO:0000313" key="4">
    <source>
        <dbReference type="Proteomes" id="UP000658131"/>
    </source>
</evidence>
<feature type="domain" description="HTH merR-type" evidence="2">
    <location>
        <begin position="1"/>
        <end position="67"/>
    </location>
</feature>
<reference evidence="3 4" key="1">
    <citation type="submission" date="2020-08" db="EMBL/GenBank/DDBJ databases">
        <title>Genome public.</title>
        <authorList>
            <person name="Liu C."/>
            <person name="Sun Q."/>
        </authorList>
    </citation>
    <scope>NUCLEOTIDE SEQUENCE [LARGE SCALE GENOMIC DNA]</scope>
    <source>
        <strain evidence="3 4">BX1</strain>
    </source>
</reference>
<sequence>MKIGEISKLCNVNHDTLRYYISLGLLNPQRKNNQYIFYKKDLEDLLYIQKLKGMCFSLKEIETIMRFQRTSNWVEPNIISEYSFMLKAKKEELVERQAFLQTSIDLISEELQRISHLRIQSQFDSGVPLRALPLLVCPKCRQALQIEQATFVRKYVKSGLITCTCGYSAVIDHGIIVTNNRYTAPYDSPDTDRALYRTLCSDLLKMYQQCCSYIFANLSAVNLQNKVVFEGNINGYFFLYNHFSDLPKDCLYIIVDKYPETILMYKSLIEKLNLDLDILYIADASNNYPLRAGCVDICIDFFSSNEHQFYHPDNLPHAVKNFLAERAQVIGSYMQLLPQSKSRTNVAVKYPECSHDCYLFGKVEKELVDQGFHIFSEMIGSVMKTQNKFSFTCHVDNDPLCFYCFSAKRP</sequence>
<dbReference type="PANTHER" id="PTHR30204:SF96">
    <property type="entry name" value="CHROMOSOME-ANCHORING PROTEIN RACA"/>
    <property type="match status" value="1"/>
</dbReference>
<accession>A0ABR7NGK8</accession>
<dbReference type="InterPro" id="IPR009061">
    <property type="entry name" value="DNA-bd_dom_put_sf"/>
</dbReference>
<proteinExistence type="predicted"/>
<evidence type="ECO:0000256" key="1">
    <source>
        <dbReference type="ARBA" id="ARBA00023125"/>
    </source>
</evidence>
<comment type="caution">
    <text evidence="3">The sequence shown here is derived from an EMBL/GenBank/DDBJ whole genome shotgun (WGS) entry which is preliminary data.</text>
</comment>